<dbReference type="STRING" id="551990.SAMN05192550_3057"/>
<evidence type="ECO:0000313" key="1">
    <source>
        <dbReference type="EMBL" id="OCB72826.1"/>
    </source>
</evidence>
<reference evidence="2" key="1">
    <citation type="submission" date="2016-03" db="EMBL/GenBank/DDBJ databases">
        <title>Draft genome sequence of Paenibacillus glacialis DSM 22343.</title>
        <authorList>
            <person name="Shin S.-K."/>
            <person name="Yi H."/>
        </authorList>
    </citation>
    <scope>NUCLEOTIDE SEQUENCE [LARGE SCALE GENOMIC DNA]</scope>
    <source>
        <strain evidence="2">NBRC 105008</strain>
    </source>
</reference>
<evidence type="ECO:0000313" key="2">
    <source>
        <dbReference type="Proteomes" id="UP000093226"/>
    </source>
</evidence>
<dbReference type="AlphaFoldDB" id="A0A1B9DT26"/>
<sequence>MPDVFISKKTHILFQLLVLLMITVFSKAQESKSILDIEKIYLHTDRNVYFTGEDLWYKAYVVRASNNLLFDLSGILYVELISPDAKIIARNKTQLAMGLGHGDFQLQDSLGIKPGTYQLRAYTNWNRNFGDDFVFKKDIEVIDVFESHDKLKTSQKIPLETKISEKVVTKQNTFRVDFFPEGGSLIENVASVIGFKAVDLNGKPIDIKGEIYDSDNELVSTFESVHDGMGKLQILPIEGKSYYAKIKTKNGFEFQQDLPKASQSGYTLSYRNFKGRNIVTINTNQQTLVQNPNATLIVICKSRGLSYLETTQTLTETSLSFELPKDKIPDGISQITLFNNLNKPQSERLVYFEKDHDLEVQFSTDKTSYQPEEKVTLNVSSKSKSGEGKSASFSLSVTDTNGVEEDNYDSNICSYFLMESDIRGKVYRPAYYFDKINTKRLEHLDNLLLTQGWRDFVWKSIPKTDEKNSYKIEKGITVSGRVKQLFADKPLVNNNLTLALMSKKNHGIFNTVTDSIGRFKFENLEFSGKAKMYLNTRDEKGKFRGEMLLDSIECSPMDISLKKEPIFLSEPSNALSENVLKKFSAFEVKPENVLKEVTVTNTIKKKYDIVANHGNYGLADITFEADENTHMFSTIFELLEQKFPSFFRGPDPLYIIDGYVVPEDQKFMVEAVLPMDVVKIDAVGKVQATLFFGGDDKTPGKAHGRNGIIAIYTKPNKGNRIKEVVQSVKKELEGYYNARVFYSPNPENPNPDLDKKVGVRNTIYWNPYIHPDKSGSATVDFYNSKVETKIKLALEGITASGIPVVKTSFYSVKK</sequence>
<dbReference type="Proteomes" id="UP000093226">
    <property type="component" value="Unassembled WGS sequence"/>
</dbReference>
<organism evidence="1 2">
    <name type="scientific">Flavobacterium glycines</name>
    <dbReference type="NCBI Taxonomy" id="551990"/>
    <lineage>
        <taxon>Bacteria</taxon>
        <taxon>Pseudomonadati</taxon>
        <taxon>Bacteroidota</taxon>
        <taxon>Flavobacteriia</taxon>
        <taxon>Flavobacteriales</taxon>
        <taxon>Flavobacteriaceae</taxon>
        <taxon>Flavobacterium</taxon>
    </lineage>
</organism>
<dbReference type="EMBL" id="LVEO01000011">
    <property type="protein sequence ID" value="OCB72826.1"/>
    <property type="molecule type" value="Genomic_DNA"/>
</dbReference>
<protein>
    <recommendedName>
        <fullName evidence="3">Macroglobulin domain-containing protein</fullName>
    </recommendedName>
</protein>
<evidence type="ECO:0008006" key="3">
    <source>
        <dbReference type="Google" id="ProtNLM"/>
    </source>
</evidence>
<comment type="caution">
    <text evidence="1">The sequence shown here is derived from an EMBL/GenBank/DDBJ whole genome shotgun (WGS) entry which is preliminary data.</text>
</comment>
<name>A0A1B9DT26_9FLAO</name>
<accession>A0A1B9DT26</accession>
<proteinExistence type="predicted"/>
<gene>
    <name evidence="1" type="ORF">FBGL_05000</name>
</gene>
<dbReference type="RefSeq" id="WP_066325963.1">
    <property type="nucleotide sequence ID" value="NZ_LVEO01000011.1"/>
</dbReference>
<dbReference type="Gene3D" id="2.60.40.1930">
    <property type="match status" value="1"/>
</dbReference>
<dbReference type="OrthoDB" id="679547at2"/>